<keyword evidence="7" id="KW-1185">Reference proteome</keyword>
<organism evidence="6 7">
    <name type="scientific">Arabidopsis arenosa</name>
    <name type="common">Sand rock-cress</name>
    <name type="synonym">Cardaminopsis arenosa</name>
    <dbReference type="NCBI Taxonomy" id="38785"/>
    <lineage>
        <taxon>Eukaryota</taxon>
        <taxon>Viridiplantae</taxon>
        <taxon>Streptophyta</taxon>
        <taxon>Embryophyta</taxon>
        <taxon>Tracheophyta</taxon>
        <taxon>Spermatophyta</taxon>
        <taxon>Magnoliopsida</taxon>
        <taxon>eudicotyledons</taxon>
        <taxon>Gunneridae</taxon>
        <taxon>Pentapetalae</taxon>
        <taxon>rosids</taxon>
        <taxon>malvids</taxon>
        <taxon>Brassicales</taxon>
        <taxon>Brassicaceae</taxon>
        <taxon>Camelineae</taxon>
        <taxon>Arabidopsis</taxon>
    </lineage>
</organism>
<sequence length="314" mass="33653">MDKYQRVEKPKADTPIAENEIRITSMGRARNYITYAMALLQENKSNEVIFKAMGRAINKSVNIVELIKRRIPGLHQITSIGSTDITDTWEPTEEGLLPIETTRHVSMITITLSKVELNTSSVGYQCPIPIEMVKPFAEIDYEGQEGSPRGRGGRGRGGRGRERGRGRGGRGNGYVNAEYDDGGRGRGGRGNGYVNNEYDDGGRGRGGRGGGYVNNEYNDGGMEQDRSYGRGRGRGRGGGRGGRGRGGYNGPPPYYEAQQDGGDYGNNAAPPADHGYDGPPPQGRGRGRGRGGRGRGGGRGGFNRSNGAPIQAAA</sequence>
<keyword evidence="3" id="KW-0539">Nucleus</keyword>
<evidence type="ECO:0000313" key="6">
    <source>
        <dbReference type="EMBL" id="CAE5958025.1"/>
    </source>
</evidence>
<dbReference type="InterPro" id="IPR002775">
    <property type="entry name" value="DNA/RNA-bd_Alba-like"/>
</dbReference>
<dbReference type="Pfam" id="PF01918">
    <property type="entry name" value="Alba"/>
    <property type="match status" value="1"/>
</dbReference>
<dbReference type="PANTHER" id="PTHR13516:SF14">
    <property type="entry name" value="ALBA DNA_RNA-BINDING PROTEIN"/>
    <property type="match status" value="1"/>
</dbReference>
<accession>A0A8S1ZKN6</accession>
<feature type="domain" description="DNA/RNA-binding protein Alba-like" evidence="5">
    <location>
        <begin position="19"/>
        <end position="83"/>
    </location>
</feature>
<feature type="region of interest" description="Disordered" evidence="4">
    <location>
        <begin position="141"/>
        <end position="314"/>
    </location>
</feature>
<dbReference type="Gene3D" id="3.30.110.20">
    <property type="entry name" value="Alba-like domain"/>
    <property type="match status" value="1"/>
</dbReference>
<comment type="similarity">
    <text evidence="2">Belongs to the histone-like Alba family.</text>
</comment>
<evidence type="ECO:0000256" key="1">
    <source>
        <dbReference type="ARBA" id="ARBA00004123"/>
    </source>
</evidence>
<dbReference type="Proteomes" id="UP000682877">
    <property type="component" value="Chromosome 1"/>
</dbReference>
<dbReference type="FunFam" id="3.30.110.20:FF:000003">
    <property type="entry name" value="DNA/RNA-binding protein Alba 1"/>
    <property type="match status" value="1"/>
</dbReference>
<evidence type="ECO:0000313" key="7">
    <source>
        <dbReference type="Proteomes" id="UP000682877"/>
    </source>
</evidence>
<name>A0A8S1ZKN6_ARAAE</name>
<feature type="compositionally biased region" description="Gly residues" evidence="4">
    <location>
        <begin position="238"/>
        <end position="249"/>
    </location>
</feature>
<reference evidence="6" key="1">
    <citation type="submission" date="2021-01" db="EMBL/GenBank/DDBJ databases">
        <authorList>
            <person name="Bezrukov I."/>
        </authorList>
    </citation>
    <scope>NUCLEOTIDE SEQUENCE</scope>
</reference>
<comment type="subcellular location">
    <subcellularLocation>
        <location evidence="1">Nucleus</location>
    </subcellularLocation>
</comment>
<evidence type="ECO:0000256" key="3">
    <source>
        <dbReference type="ARBA" id="ARBA00023242"/>
    </source>
</evidence>
<dbReference type="EMBL" id="LR999451">
    <property type="protein sequence ID" value="CAE5958025.1"/>
    <property type="molecule type" value="Genomic_DNA"/>
</dbReference>
<dbReference type="SUPFAM" id="SSF82704">
    <property type="entry name" value="AlbA-like"/>
    <property type="match status" value="1"/>
</dbReference>
<dbReference type="AlphaFoldDB" id="A0A8S1ZKN6"/>
<dbReference type="GO" id="GO:0005634">
    <property type="term" value="C:nucleus"/>
    <property type="evidence" value="ECO:0007669"/>
    <property type="project" value="UniProtKB-SubCell"/>
</dbReference>
<dbReference type="GO" id="GO:0003723">
    <property type="term" value="F:RNA binding"/>
    <property type="evidence" value="ECO:0007669"/>
    <property type="project" value="TreeGrafter"/>
</dbReference>
<dbReference type="InterPro" id="IPR051958">
    <property type="entry name" value="Alba-like_NAB"/>
</dbReference>
<protein>
    <recommendedName>
        <fullName evidence="5">DNA/RNA-binding protein Alba-like domain-containing protein</fullName>
    </recommendedName>
</protein>
<proteinExistence type="inferred from homology"/>
<gene>
    <name evidence="6" type="ORF">AARE701A_LOCUS1670</name>
</gene>
<dbReference type="InterPro" id="IPR036882">
    <property type="entry name" value="Alba-like_dom_sf"/>
</dbReference>
<evidence type="ECO:0000259" key="5">
    <source>
        <dbReference type="Pfam" id="PF01918"/>
    </source>
</evidence>
<dbReference type="PANTHER" id="PTHR13516">
    <property type="entry name" value="RIBONUCLEASE P SUBUNIT P25"/>
    <property type="match status" value="1"/>
</dbReference>
<evidence type="ECO:0000256" key="4">
    <source>
        <dbReference type="SAM" id="MobiDB-lite"/>
    </source>
</evidence>
<evidence type="ECO:0000256" key="2">
    <source>
        <dbReference type="ARBA" id="ARBA00008018"/>
    </source>
</evidence>